<dbReference type="SUPFAM" id="SSF55729">
    <property type="entry name" value="Acyl-CoA N-acyltransferases (Nat)"/>
    <property type="match status" value="1"/>
</dbReference>
<feature type="domain" description="N-acetyltransferase" evidence="1">
    <location>
        <begin position="10"/>
        <end position="202"/>
    </location>
</feature>
<proteinExistence type="predicted"/>
<dbReference type="RefSeq" id="WP_167932927.1">
    <property type="nucleotide sequence ID" value="NZ_JAAVJB010000049.1"/>
</dbReference>
<dbReference type="PANTHER" id="PTHR42791:SF1">
    <property type="entry name" value="N-ACETYLTRANSFERASE DOMAIN-CONTAINING PROTEIN"/>
    <property type="match status" value="1"/>
</dbReference>
<dbReference type="PANTHER" id="PTHR42791">
    <property type="entry name" value="GNAT FAMILY ACETYLTRANSFERASE"/>
    <property type="match status" value="1"/>
</dbReference>
<reference evidence="2 3" key="1">
    <citation type="submission" date="2020-03" db="EMBL/GenBank/DDBJ databases">
        <title>Draft genome of Streptomyces sp. ventii, isolated from the Axial Seamount in the Pacific Ocean, and resequencing of the two type strains Streptomyces lonarensis strain NCL 716 and Streptomyces bohaiensis strain 11A07.</title>
        <authorList>
            <person name="Loughran R.M."/>
            <person name="Pfannmuller K.M."/>
            <person name="Wasson B.J."/>
            <person name="Deadmond M.C."/>
            <person name="Paddock B.E."/>
            <person name="Koyack M.J."/>
            <person name="Gallegos D.A."/>
            <person name="Mitchell E.A."/>
            <person name="Ushijima B."/>
            <person name="Saw J.H."/>
            <person name="Mcphail K.L."/>
            <person name="Videau P."/>
        </authorList>
    </citation>
    <scope>NUCLEOTIDE SEQUENCE [LARGE SCALE GENOMIC DNA]</scope>
    <source>
        <strain evidence="3">5675061</strain>
    </source>
</reference>
<sequence length="204" mass="21869">MSTSRHPTAPVVRPITDADVPTAVTTLADAFADYPFTRHVIAAAGHRERIRRYQELCLTRVGMAHGRVWVADAGCAVAVWGVPGHDPSPAFAELGPILAELSGDRAPAAVAADAAMAPHRPEEPGWFLEAVATAPHRQGAGLGRAVLAPGIREAERGGHPAFLETSDEANVDFYRRLGFVVTAEVQLPDDGPRTWCMRRDPNRG</sequence>
<accession>A0ABX1AQ20</accession>
<organism evidence="2 3">
    <name type="scientific">Streptomyces spiramenti</name>
    <dbReference type="NCBI Taxonomy" id="2720606"/>
    <lineage>
        <taxon>Bacteria</taxon>
        <taxon>Bacillati</taxon>
        <taxon>Actinomycetota</taxon>
        <taxon>Actinomycetes</taxon>
        <taxon>Kitasatosporales</taxon>
        <taxon>Streptomycetaceae</taxon>
        <taxon>Streptomyces</taxon>
    </lineage>
</organism>
<dbReference type="Proteomes" id="UP000746503">
    <property type="component" value="Unassembled WGS sequence"/>
</dbReference>
<protein>
    <submittedName>
        <fullName evidence="2">GNAT family N-acetyltransferase</fullName>
    </submittedName>
</protein>
<dbReference type="InterPro" id="IPR016181">
    <property type="entry name" value="Acyl_CoA_acyltransferase"/>
</dbReference>
<gene>
    <name evidence="2" type="ORF">HCJ92_08890</name>
</gene>
<comment type="caution">
    <text evidence="2">The sequence shown here is derived from an EMBL/GenBank/DDBJ whole genome shotgun (WGS) entry which is preliminary data.</text>
</comment>
<dbReference type="Pfam" id="PF00583">
    <property type="entry name" value="Acetyltransf_1"/>
    <property type="match status" value="1"/>
</dbReference>
<evidence type="ECO:0000313" key="3">
    <source>
        <dbReference type="Proteomes" id="UP000746503"/>
    </source>
</evidence>
<evidence type="ECO:0000313" key="2">
    <source>
        <dbReference type="EMBL" id="NJP66402.1"/>
    </source>
</evidence>
<dbReference type="EMBL" id="JAAVJB010000049">
    <property type="protein sequence ID" value="NJP66402.1"/>
    <property type="molecule type" value="Genomic_DNA"/>
</dbReference>
<dbReference type="Gene3D" id="3.40.630.30">
    <property type="match status" value="1"/>
</dbReference>
<dbReference type="InterPro" id="IPR000182">
    <property type="entry name" value="GNAT_dom"/>
</dbReference>
<name>A0ABX1AQ20_9ACTN</name>
<evidence type="ECO:0000259" key="1">
    <source>
        <dbReference type="PROSITE" id="PS51186"/>
    </source>
</evidence>
<dbReference type="PROSITE" id="PS51186">
    <property type="entry name" value="GNAT"/>
    <property type="match status" value="1"/>
</dbReference>
<keyword evidence="3" id="KW-1185">Reference proteome</keyword>
<dbReference type="InterPro" id="IPR052523">
    <property type="entry name" value="Trichothecene_AcTrans"/>
</dbReference>